<proteinExistence type="predicted"/>
<evidence type="ECO:0000256" key="1">
    <source>
        <dbReference type="ARBA" id="ARBA00023125"/>
    </source>
</evidence>
<organism evidence="4 5">
    <name type="scientific">Mycobacterium novum</name>
    <dbReference type="NCBI Taxonomy" id="2492438"/>
    <lineage>
        <taxon>Bacteria</taxon>
        <taxon>Bacillati</taxon>
        <taxon>Actinomycetota</taxon>
        <taxon>Actinomycetes</taxon>
        <taxon>Mycobacteriales</taxon>
        <taxon>Mycobacteriaceae</taxon>
        <taxon>Mycobacterium</taxon>
    </lineage>
</organism>
<dbReference type="SUPFAM" id="SSF47823">
    <property type="entry name" value="lambda integrase-like, N-terminal domain"/>
    <property type="match status" value="1"/>
</dbReference>
<dbReference type="GO" id="GO:0003677">
    <property type="term" value="F:DNA binding"/>
    <property type="evidence" value="ECO:0007669"/>
    <property type="project" value="UniProtKB-UniRule"/>
</dbReference>
<dbReference type="GO" id="GO:0015074">
    <property type="term" value="P:DNA integration"/>
    <property type="evidence" value="ECO:0007669"/>
    <property type="project" value="InterPro"/>
</dbReference>
<sequence length="89" mass="9850">MTAAAQPVDPLSGQLQGYLDHLTVERGVAANTLSSYRRDLRRYSEHLLARGVDDLARAGESDVTDFLVCCGAATRRTAYRRCRRSRPAP</sequence>
<dbReference type="Proteomes" id="UP000466997">
    <property type="component" value="Chromosome"/>
</dbReference>
<dbReference type="KEGG" id="mnm:MNVM_00050"/>
<protein>
    <recommendedName>
        <fullName evidence="3">Core-binding (CB) domain-containing protein</fullName>
    </recommendedName>
</protein>
<dbReference type="InterPro" id="IPR044068">
    <property type="entry name" value="CB"/>
</dbReference>
<dbReference type="Pfam" id="PF02899">
    <property type="entry name" value="Phage_int_SAM_1"/>
    <property type="match status" value="1"/>
</dbReference>
<keyword evidence="1 2" id="KW-0238">DNA-binding</keyword>
<dbReference type="EMBL" id="AP022562">
    <property type="protein sequence ID" value="BBX10924.1"/>
    <property type="molecule type" value="Genomic_DNA"/>
</dbReference>
<dbReference type="PROSITE" id="PS51900">
    <property type="entry name" value="CB"/>
    <property type="match status" value="1"/>
</dbReference>
<evidence type="ECO:0000259" key="3">
    <source>
        <dbReference type="PROSITE" id="PS51900"/>
    </source>
</evidence>
<dbReference type="AlphaFoldDB" id="A0A7I7JI59"/>
<feature type="domain" description="Core-binding (CB)" evidence="3">
    <location>
        <begin position="9"/>
        <end position="89"/>
    </location>
</feature>
<keyword evidence="5" id="KW-1185">Reference proteome</keyword>
<dbReference type="InterPro" id="IPR004107">
    <property type="entry name" value="Integrase_SAM-like_N"/>
</dbReference>
<gene>
    <name evidence="4" type="ORF">MNVM_00050</name>
</gene>
<name>A0A7I7JI59_9MYCO</name>
<accession>A0A7I7JI59</accession>
<evidence type="ECO:0000256" key="2">
    <source>
        <dbReference type="PROSITE-ProRule" id="PRU01248"/>
    </source>
</evidence>
<reference evidence="4 5" key="1">
    <citation type="journal article" date="2019" name="Emerg. Microbes Infect.">
        <title>Comprehensive subspecies identification of 175 nontuberculous mycobacteria species based on 7547 genomic profiles.</title>
        <authorList>
            <person name="Matsumoto Y."/>
            <person name="Kinjo T."/>
            <person name="Motooka D."/>
            <person name="Nabeya D."/>
            <person name="Jung N."/>
            <person name="Uechi K."/>
            <person name="Horii T."/>
            <person name="Iida T."/>
            <person name="Fujita J."/>
            <person name="Nakamura S."/>
        </authorList>
    </citation>
    <scope>NUCLEOTIDE SEQUENCE [LARGE SCALE GENOMIC DNA]</scope>
    <source>
        <strain evidence="4 5">JCM 6391</strain>
    </source>
</reference>
<dbReference type="InterPro" id="IPR010998">
    <property type="entry name" value="Integrase_recombinase_N"/>
</dbReference>
<dbReference type="Gene3D" id="1.10.150.130">
    <property type="match status" value="1"/>
</dbReference>
<evidence type="ECO:0000313" key="4">
    <source>
        <dbReference type="EMBL" id="BBX10924.1"/>
    </source>
</evidence>
<evidence type="ECO:0000313" key="5">
    <source>
        <dbReference type="Proteomes" id="UP000466997"/>
    </source>
</evidence>